<reference evidence="7 8" key="1">
    <citation type="submission" date="2017-10" db="EMBL/GenBank/DDBJ databases">
        <authorList>
            <person name="Jakob F."/>
        </authorList>
    </citation>
    <scope>NUCLEOTIDE SEQUENCE [LARGE SCALE GENOMIC DNA]</scope>
    <source>
        <strain evidence="7 8">TMW 2.1889</strain>
    </source>
</reference>
<feature type="transmembrane region" description="Helical" evidence="5">
    <location>
        <begin position="50"/>
        <end position="71"/>
    </location>
</feature>
<evidence type="ECO:0000256" key="4">
    <source>
        <dbReference type="ARBA" id="ARBA00023136"/>
    </source>
</evidence>
<dbReference type="PANTHER" id="PTHR23508:SF10">
    <property type="entry name" value="CARBOXYLIC ACID TRANSPORTER PROTEIN HOMOLOG"/>
    <property type="match status" value="1"/>
</dbReference>
<feature type="transmembrane region" description="Helical" evidence="5">
    <location>
        <begin position="179"/>
        <end position="198"/>
    </location>
</feature>
<feature type="transmembrane region" description="Helical" evidence="5">
    <location>
        <begin position="91"/>
        <end position="108"/>
    </location>
</feature>
<dbReference type="InterPro" id="IPR020846">
    <property type="entry name" value="MFS_dom"/>
</dbReference>
<comment type="caution">
    <text evidence="7">The sequence shown here is derived from an EMBL/GenBank/DDBJ whole genome shotgun (WGS) entry which is preliminary data.</text>
</comment>
<accession>A0ABR5ZQB7</accession>
<proteinExistence type="predicted"/>
<protein>
    <submittedName>
        <fullName evidence="7">MFS transporter</fullName>
    </submittedName>
</protein>
<dbReference type="InterPro" id="IPR005829">
    <property type="entry name" value="Sugar_transporter_CS"/>
</dbReference>
<evidence type="ECO:0000256" key="2">
    <source>
        <dbReference type="ARBA" id="ARBA00022692"/>
    </source>
</evidence>
<comment type="subcellular location">
    <subcellularLocation>
        <location evidence="1">Membrane</location>
        <topology evidence="1">Multi-pass membrane protein</topology>
    </subcellularLocation>
</comment>
<dbReference type="PROSITE" id="PS50850">
    <property type="entry name" value="MFS"/>
    <property type="match status" value="1"/>
</dbReference>
<dbReference type="Gene3D" id="1.20.1250.20">
    <property type="entry name" value="MFS general substrate transporter like domains"/>
    <property type="match status" value="2"/>
</dbReference>
<dbReference type="RefSeq" id="WP_182040140.1">
    <property type="nucleotide sequence ID" value="NZ_PDLY01000001.1"/>
</dbReference>
<dbReference type="InterPro" id="IPR011701">
    <property type="entry name" value="MFS"/>
</dbReference>
<feature type="transmembrane region" description="Helical" evidence="5">
    <location>
        <begin position="326"/>
        <end position="346"/>
    </location>
</feature>
<evidence type="ECO:0000313" key="8">
    <source>
        <dbReference type="Proteomes" id="UP000765338"/>
    </source>
</evidence>
<dbReference type="Pfam" id="PF07690">
    <property type="entry name" value="MFS_1"/>
    <property type="match status" value="2"/>
</dbReference>
<dbReference type="InterPro" id="IPR036259">
    <property type="entry name" value="MFS_trans_sf"/>
</dbReference>
<dbReference type="PROSITE" id="PS00217">
    <property type="entry name" value="SUGAR_TRANSPORT_2"/>
    <property type="match status" value="1"/>
</dbReference>
<feature type="transmembrane region" description="Helical" evidence="5">
    <location>
        <begin position="115"/>
        <end position="136"/>
    </location>
</feature>
<evidence type="ECO:0000259" key="6">
    <source>
        <dbReference type="PROSITE" id="PS50850"/>
    </source>
</evidence>
<feature type="transmembrane region" description="Helical" evidence="5">
    <location>
        <begin position="273"/>
        <end position="296"/>
    </location>
</feature>
<sequence>MPVSASSSSPGDRPGFGALLPYWQVTLAAFSGWFLDAFDQTALMFTLPDIARDFGCTLAALGSVFLAQALGRAVGNTGWGWLSDRFGRKPAFTLGILFFALFAALTGTTHSITTLVIIQFLFGIGFGGEWTASATLLMESVPGPLRPLASATMMAGYEVGYMAAAGAQALILPHHGWRMMFFIGLLPALLIIFVRLRVKESPIWLAAQEEKKKRNGQAPSEPAASFWQTVRQFWNGAAFQAVAFMCFLEFQKAALYTFYPTILRDSHHLSPQLIFWPVSLYCLGSLTGKILCGALATRFGEGLVMRVALVGVMLLIVPFLSAGPWVILLASAFFIGAAASGVYALVPHYLSQRFPDAGRSAGMGTSYAVGSLGQGVAGRLVPSLAPLMAGGLPVAATVCVLSGTFISIGITLFRPKDVQDF</sequence>
<name>A0ABR5ZQB7_9PROT</name>
<organism evidence="7 8">
    <name type="scientific">Bombella mellum</name>
    <dbReference type="NCBI Taxonomy" id="2039288"/>
    <lineage>
        <taxon>Bacteria</taxon>
        <taxon>Pseudomonadati</taxon>
        <taxon>Pseudomonadota</taxon>
        <taxon>Alphaproteobacteria</taxon>
        <taxon>Acetobacterales</taxon>
        <taxon>Acetobacteraceae</taxon>
        <taxon>Bombella</taxon>
    </lineage>
</organism>
<keyword evidence="2 5" id="KW-0812">Transmembrane</keyword>
<evidence type="ECO:0000313" key="7">
    <source>
        <dbReference type="EMBL" id="MBA5726521.1"/>
    </source>
</evidence>
<gene>
    <name evidence="7" type="ORF">CPA56_00725</name>
</gene>
<dbReference type="PANTHER" id="PTHR23508">
    <property type="entry name" value="CARBOXYLIC ACID TRANSPORTER PROTEIN HOMOLOG"/>
    <property type="match status" value="1"/>
</dbReference>
<dbReference type="SUPFAM" id="SSF103473">
    <property type="entry name" value="MFS general substrate transporter"/>
    <property type="match status" value="1"/>
</dbReference>
<dbReference type="Proteomes" id="UP000765338">
    <property type="component" value="Unassembled WGS sequence"/>
</dbReference>
<keyword evidence="4 5" id="KW-0472">Membrane</keyword>
<feature type="transmembrane region" description="Helical" evidence="5">
    <location>
        <begin position="303"/>
        <end position="320"/>
    </location>
</feature>
<dbReference type="EMBL" id="PDLY01000001">
    <property type="protein sequence ID" value="MBA5726521.1"/>
    <property type="molecule type" value="Genomic_DNA"/>
</dbReference>
<feature type="transmembrane region" description="Helical" evidence="5">
    <location>
        <begin position="367"/>
        <end position="385"/>
    </location>
</feature>
<keyword evidence="8" id="KW-1185">Reference proteome</keyword>
<feature type="domain" description="Major facilitator superfamily (MFS) profile" evidence="6">
    <location>
        <begin position="25"/>
        <end position="421"/>
    </location>
</feature>
<feature type="transmembrane region" description="Helical" evidence="5">
    <location>
        <begin position="391"/>
        <end position="413"/>
    </location>
</feature>
<evidence type="ECO:0000256" key="5">
    <source>
        <dbReference type="SAM" id="Phobius"/>
    </source>
</evidence>
<keyword evidence="3 5" id="KW-1133">Transmembrane helix</keyword>
<evidence type="ECO:0000256" key="1">
    <source>
        <dbReference type="ARBA" id="ARBA00004141"/>
    </source>
</evidence>
<feature type="transmembrane region" description="Helical" evidence="5">
    <location>
        <begin position="20"/>
        <end position="38"/>
    </location>
</feature>
<evidence type="ECO:0000256" key="3">
    <source>
        <dbReference type="ARBA" id="ARBA00022989"/>
    </source>
</evidence>